<sequence>MRLSEWKIQHDGQRPASQGSVAMETCCSRYVQAAVSWMYCSDFCIRDRGLGHPLRMDAFVSSCVRYGSDDQSTREGNKDTFNK</sequence>
<comment type="caution">
    <text evidence="1">The sequence shown here is derived from an EMBL/GenBank/DDBJ whole genome shotgun (WGS) entry which is preliminary data.</text>
</comment>
<dbReference type="EMBL" id="JAFIRN010000003">
    <property type="protein sequence ID" value="KAG5853167.1"/>
    <property type="molecule type" value="Genomic_DNA"/>
</dbReference>
<dbReference type="Proteomes" id="UP001044222">
    <property type="component" value="Unassembled WGS sequence"/>
</dbReference>
<accession>A0A9D3S7S9</accession>
<reference evidence="1" key="1">
    <citation type="submission" date="2021-01" db="EMBL/GenBank/DDBJ databases">
        <title>A chromosome-scale assembly of European eel, Anguilla anguilla.</title>
        <authorList>
            <person name="Henkel C."/>
            <person name="Jong-Raadsen S.A."/>
            <person name="Dufour S."/>
            <person name="Weltzien F.-A."/>
            <person name="Palstra A.P."/>
            <person name="Pelster B."/>
            <person name="Spaink H.P."/>
            <person name="Van Den Thillart G.E."/>
            <person name="Jansen H."/>
            <person name="Zahm M."/>
            <person name="Klopp C."/>
            <person name="Cedric C."/>
            <person name="Louis A."/>
            <person name="Berthelot C."/>
            <person name="Parey E."/>
            <person name="Roest Crollius H."/>
            <person name="Montfort J."/>
            <person name="Robinson-Rechavi M."/>
            <person name="Bucao C."/>
            <person name="Bouchez O."/>
            <person name="Gislard M."/>
            <person name="Lluch J."/>
            <person name="Milhes M."/>
            <person name="Lampietro C."/>
            <person name="Lopez Roques C."/>
            <person name="Donnadieu C."/>
            <person name="Braasch I."/>
            <person name="Desvignes T."/>
            <person name="Postlethwait J."/>
            <person name="Bobe J."/>
            <person name="Guiguen Y."/>
            <person name="Dirks R."/>
        </authorList>
    </citation>
    <scope>NUCLEOTIDE SEQUENCE</scope>
    <source>
        <strain evidence="1">Tag_6206</strain>
        <tissue evidence="1">Liver</tissue>
    </source>
</reference>
<dbReference type="AlphaFoldDB" id="A0A9D3S7S9"/>
<evidence type="ECO:0000313" key="1">
    <source>
        <dbReference type="EMBL" id="KAG5853167.1"/>
    </source>
</evidence>
<gene>
    <name evidence="1" type="ORF">ANANG_G00070190</name>
</gene>
<organism evidence="1 2">
    <name type="scientific">Anguilla anguilla</name>
    <name type="common">European freshwater eel</name>
    <name type="synonym">Muraena anguilla</name>
    <dbReference type="NCBI Taxonomy" id="7936"/>
    <lineage>
        <taxon>Eukaryota</taxon>
        <taxon>Metazoa</taxon>
        <taxon>Chordata</taxon>
        <taxon>Craniata</taxon>
        <taxon>Vertebrata</taxon>
        <taxon>Euteleostomi</taxon>
        <taxon>Actinopterygii</taxon>
        <taxon>Neopterygii</taxon>
        <taxon>Teleostei</taxon>
        <taxon>Anguilliformes</taxon>
        <taxon>Anguillidae</taxon>
        <taxon>Anguilla</taxon>
    </lineage>
</organism>
<protein>
    <submittedName>
        <fullName evidence="1">Uncharacterized protein</fullName>
    </submittedName>
</protein>
<name>A0A9D3S7S9_ANGAN</name>
<evidence type="ECO:0000313" key="2">
    <source>
        <dbReference type="Proteomes" id="UP001044222"/>
    </source>
</evidence>
<keyword evidence="2" id="KW-1185">Reference proteome</keyword>
<proteinExistence type="predicted"/>